<feature type="compositionally biased region" description="Basic and acidic residues" evidence="1">
    <location>
        <begin position="18"/>
        <end position="27"/>
    </location>
</feature>
<dbReference type="SMART" id="SM00439">
    <property type="entry name" value="BAH"/>
    <property type="match status" value="1"/>
</dbReference>
<dbReference type="AlphaFoldDB" id="A0A199UHI7"/>
<protein>
    <submittedName>
        <fullName evidence="4">Uncharacterized protein</fullName>
    </submittedName>
</protein>
<dbReference type="InterPro" id="IPR001025">
    <property type="entry name" value="BAH_dom"/>
</dbReference>
<dbReference type="InterPro" id="IPR003618">
    <property type="entry name" value="TFIIS_cen_dom"/>
</dbReference>
<feature type="region of interest" description="Disordered" evidence="1">
    <location>
        <begin position="370"/>
        <end position="409"/>
    </location>
</feature>
<feature type="domain" description="TFIIS central" evidence="3">
    <location>
        <begin position="354"/>
        <end position="504"/>
    </location>
</feature>
<dbReference type="SUPFAM" id="SSF46942">
    <property type="entry name" value="Elongation factor TFIIS domain 2"/>
    <property type="match status" value="1"/>
</dbReference>
<dbReference type="Gene3D" id="1.10.472.30">
    <property type="entry name" value="Transcription elongation factor S-II, central domain"/>
    <property type="match status" value="1"/>
</dbReference>
<reference evidence="4 5" key="1">
    <citation type="journal article" date="2016" name="DNA Res.">
        <title>The draft genome of MD-2 pineapple using hybrid error correction of long reads.</title>
        <authorList>
            <person name="Redwan R.M."/>
            <person name="Saidin A."/>
            <person name="Kumar S.V."/>
        </authorList>
    </citation>
    <scope>NUCLEOTIDE SEQUENCE [LARGE SCALE GENOMIC DNA]</scope>
    <source>
        <strain evidence="5">cv. MD2</strain>
        <tissue evidence="4">Leaf</tissue>
    </source>
</reference>
<dbReference type="GO" id="GO:0003682">
    <property type="term" value="F:chromatin binding"/>
    <property type="evidence" value="ECO:0007669"/>
    <property type="project" value="InterPro"/>
</dbReference>
<dbReference type="Gene3D" id="2.30.30.490">
    <property type="match status" value="1"/>
</dbReference>
<evidence type="ECO:0000313" key="4">
    <source>
        <dbReference type="EMBL" id="OAY64203.1"/>
    </source>
</evidence>
<feature type="compositionally biased region" description="Acidic residues" evidence="1">
    <location>
        <begin position="85"/>
        <end position="102"/>
    </location>
</feature>
<evidence type="ECO:0000259" key="2">
    <source>
        <dbReference type="PROSITE" id="PS51038"/>
    </source>
</evidence>
<dbReference type="STRING" id="4615.A0A199UHI7"/>
<dbReference type="EMBL" id="LSRQ01008176">
    <property type="protein sequence ID" value="OAY64203.1"/>
    <property type="molecule type" value="Genomic_DNA"/>
</dbReference>
<feature type="region of interest" description="Disordered" evidence="1">
    <location>
        <begin position="311"/>
        <end position="330"/>
    </location>
</feature>
<sequence length="623" mass="70356">MGKRRFTHVSTSDEEDEREPKRSQREHDDDDDDEGEATKRKGKSKKQLRVDDDEEAERARARERERDRSRSKKRRGGGGGRAAAADDEEAAAEEEDEEDGSQEDAKPIGEVVRVSGKGRKKKKHYASFEYDGNVFELEDPVLLTPEDKKQKPYVAIIKDITQDIEGNLMVTGQWFYRPEEAEKRGGGSWQARDTRELFYSFHLDDVPAESVMHKCVVHFVPLNKKLPLRSEHPGFIVQKVYDTVERKLWKLTDKDYEDNKQHEIDLLVQKTRRRLGELPDVEPEENASETVEQLASKRTIRRKLMNPIDVSRADDSTTRSDHLMKADTPGSCTSDTLKYNAILSKFKALTGDSYRDKWLDKLLQGIRVACSPKEDASSDDKMSGSADDSTKGNTSSATIQSGSNDGEKNYWPDVAVQAITALERATHEALGSDFQKYNQKMRQLDFNLKNNAMLARRLLNKELDPVVILTMSPNELKDGLTAEEKATKEPEESKQLQMTDARCSRCAEKKVGISEIIHAGGHGDRYQLECIACGHTWYAPRDAISSLTIDTPNVVGNVGTAPWATAKFEDVEKKLVSPREAEKPAVDIFHKSTAAYMPVLETQKSFNRSKTEDTSNIPATKRE</sequence>
<dbReference type="PROSITE" id="PS51038">
    <property type="entry name" value="BAH"/>
    <property type="match status" value="1"/>
</dbReference>
<comment type="caution">
    <text evidence="4">The sequence shown here is derived from an EMBL/GenBank/DDBJ whole genome shotgun (WGS) entry which is preliminary data.</text>
</comment>
<dbReference type="InterPro" id="IPR036575">
    <property type="entry name" value="TFIIS_cen_dom_sf"/>
</dbReference>
<dbReference type="GO" id="GO:0006351">
    <property type="term" value="P:DNA-templated transcription"/>
    <property type="evidence" value="ECO:0007669"/>
    <property type="project" value="InterPro"/>
</dbReference>
<gene>
    <name evidence="4" type="ORF">ACMD2_14330</name>
</gene>
<feature type="region of interest" description="Disordered" evidence="1">
    <location>
        <begin position="1"/>
        <end position="109"/>
    </location>
</feature>
<feature type="compositionally biased region" description="Basic and acidic residues" evidence="1">
    <location>
        <begin position="311"/>
        <end position="325"/>
    </location>
</feature>
<name>A0A199UHI7_ANACO</name>
<dbReference type="PANTHER" id="PTHR46871">
    <property type="entry name" value="BROMO-ADJACENT HOMOLOGY (BAH) DOMAIN-CONTAINING PROTEIN"/>
    <property type="match status" value="1"/>
</dbReference>
<dbReference type="InterPro" id="IPR043151">
    <property type="entry name" value="BAH_sf"/>
</dbReference>
<evidence type="ECO:0000259" key="3">
    <source>
        <dbReference type="PROSITE" id="PS51321"/>
    </source>
</evidence>
<dbReference type="Pfam" id="PF07500">
    <property type="entry name" value="TFIIS_M"/>
    <property type="match status" value="1"/>
</dbReference>
<dbReference type="SMART" id="SM00510">
    <property type="entry name" value="TFS2M"/>
    <property type="match status" value="1"/>
</dbReference>
<organism evidence="4 5">
    <name type="scientific">Ananas comosus</name>
    <name type="common">Pineapple</name>
    <name type="synonym">Ananas ananas</name>
    <dbReference type="NCBI Taxonomy" id="4615"/>
    <lineage>
        <taxon>Eukaryota</taxon>
        <taxon>Viridiplantae</taxon>
        <taxon>Streptophyta</taxon>
        <taxon>Embryophyta</taxon>
        <taxon>Tracheophyta</taxon>
        <taxon>Spermatophyta</taxon>
        <taxon>Magnoliopsida</taxon>
        <taxon>Liliopsida</taxon>
        <taxon>Poales</taxon>
        <taxon>Bromeliaceae</taxon>
        <taxon>Bromelioideae</taxon>
        <taxon>Ananas</taxon>
    </lineage>
</organism>
<evidence type="ECO:0000313" key="5">
    <source>
        <dbReference type="Proteomes" id="UP000092600"/>
    </source>
</evidence>
<feature type="compositionally biased region" description="Basic and acidic residues" evidence="1">
    <location>
        <begin position="372"/>
        <end position="382"/>
    </location>
</feature>
<feature type="region of interest" description="Disordered" evidence="1">
    <location>
        <begin position="602"/>
        <end position="623"/>
    </location>
</feature>
<dbReference type="Pfam" id="PF01426">
    <property type="entry name" value="BAH"/>
    <property type="match status" value="1"/>
</dbReference>
<accession>A0A199UHI7</accession>
<dbReference type="PROSITE" id="PS51321">
    <property type="entry name" value="TFIIS_CENTRAL"/>
    <property type="match status" value="1"/>
</dbReference>
<feature type="compositionally biased region" description="Basic and acidic residues" evidence="1">
    <location>
        <begin position="57"/>
        <end position="68"/>
    </location>
</feature>
<feature type="compositionally biased region" description="Polar residues" evidence="1">
    <location>
        <begin position="391"/>
        <end position="404"/>
    </location>
</feature>
<feature type="domain" description="BAH" evidence="2">
    <location>
        <begin position="133"/>
        <end position="252"/>
    </location>
</feature>
<dbReference type="Proteomes" id="UP000092600">
    <property type="component" value="Unassembled WGS sequence"/>
</dbReference>
<dbReference type="CDD" id="cd04713">
    <property type="entry name" value="BAH_plant_3"/>
    <property type="match status" value="1"/>
</dbReference>
<proteinExistence type="predicted"/>
<dbReference type="PANTHER" id="PTHR46871:SF1">
    <property type="entry name" value="BROMO-ADJACENT HOMOLOGY (BAH) DOMAIN-CONTAINING PROTEIN"/>
    <property type="match status" value="1"/>
</dbReference>
<evidence type="ECO:0000256" key="1">
    <source>
        <dbReference type="SAM" id="MobiDB-lite"/>
    </source>
</evidence>